<dbReference type="EMBL" id="CADIKH010000057">
    <property type="protein sequence ID" value="CAB3772197.1"/>
    <property type="molecule type" value="Genomic_DNA"/>
</dbReference>
<protein>
    <submittedName>
        <fullName evidence="2">Uncharacterized protein</fullName>
    </submittedName>
</protein>
<evidence type="ECO:0000313" key="3">
    <source>
        <dbReference type="Proteomes" id="UP000494363"/>
    </source>
</evidence>
<dbReference type="Proteomes" id="UP000494363">
    <property type="component" value="Unassembled WGS sequence"/>
</dbReference>
<organism evidence="2 3">
    <name type="scientific">Paraburkholderia humisilvae</name>
    <dbReference type="NCBI Taxonomy" id="627669"/>
    <lineage>
        <taxon>Bacteria</taxon>
        <taxon>Pseudomonadati</taxon>
        <taxon>Pseudomonadota</taxon>
        <taxon>Betaproteobacteria</taxon>
        <taxon>Burkholderiales</taxon>
        <taxon>Burkholderiaceae</taxon>
        <taxon>Paraburkholderia</taxon>
    </lineage>
</organism>
<evidence type="ECO:0000256" key="1">
    <source>
        <dbReference type="SAM" id="MobiDB-lite"/>
    </source>
</evidence>
<dbReference type="AlphaFoldDB" id="A0A6J5F3F9"/>
<keyword evidence="3" id="KW-1185">Reference proteome</keyword>
<sequence length="150" mass="16130">MSDFRIPNLNGAEPHSTVEPGAPTNVAPSRAQSLRDDSSELPRRAASASSPFVAGSSRRPMRPPPPSRVSADQQQHPAQARADNQPLPEIVRPLSAPPQLLNPGGPAPRPELPQVQNIALAEARMKLDAEMARMQVLAKGFKNAVELTRQ</sequence>
<reference evidence="2 3" key="1">
    <citation type="submission" date="2020-04" db="EMBL/GenBank/DDBJ databases">
        <authorList>
            <person name="De Canck E."/>
        </authorList>
    </citation>
    <scope>NUCLEOTIDE SEQUENCE [LARGE SCALE GENOMIC DNA]</scope>
    <source>
        <strain evidence="2 3">LMG 29542</strain>
    </source>
</reference>
<proteinExistence type="predicted"/>
<evidence type="ECO:0000313" key="2">
    <source>
        <dbReference type="EMBL" id="CAB3772197.1"/>
    </source>
</evidence>
<name>A0A6J5F3F9_9BURK</name>
<accession>A0A6J5F3F9</accession>
<feature type="compositionally biased region" description="Basic and acidic residues" evidence="1">
    <location>
        <begin position="33"/>
        <end position="43"/>
    </location>
</feature>
<gene>
    <name evidence="2" type="ORF">LMG29542_06821</name>
</gene>
<feature type="region of interest" description="Disordered" evidence="1">
    <location>
        <begin position="1"/>
        <end position="112"/>
    </location>
</feature>